<comment type="caution">
    <text evidence="2">The sequence shown here is derived from an EMBL/GenBank/DDBJ whole genome shotgun (WGS) entry which is preliminary data.</text>
</comment>
<gene>
    <name evidence="2" type="ORF">ACH5RR_024815</name>
</gene>
<sequence>MISAVANNAKIHQTKARLLEEVPKLQRLAVMTVKGLSGEEFAACNDLDQGLVVIAEDLDSLINTDHGMDEELDRHLLLMDEIDTKVDRATSDLMSTNVRLKDAVNQPLRGWFRILRLLAVLYYISFYESDGRFDNEYLEIDESISSGIGQTIPLMDEIDAKVDLSYVVLICIGIALLTFNFGCGSRETCSAILKFFISGEEKNLKREGLEDNVED</sequence>
<keyword evidence="1" id="KW-0472">Membrane</keyword>
<feature type="transmembrane region" description="Helical" evidence="1">
    <location>
        <begin position="164"/>
        <end position="183"/>
    </location>
</feature>
<name>A0ABD2YXV6_9GENT</name>
<protein>
    <recommendedName>
        <fullName evidence="4">t-SNARE coiled-coil homology domain-containing protein</fullName>
    </recommendedName>
</protein>
<dbReference type="Proteomes" id="UP001630127">
    <property type="component" value="Unassembled WGS sequence"/>
</dbReference>
<accession>A0ABD2YXV6</accession>
<dbReference type="CDD" id="cd15841">
    <property type="entry name" value="SNARE_Qc"/>
    <property type="match status" value="1"/>
</dbReference>
<evidence type="ECO:0000313" key="3">
    <source>
        <dbReference type="Proteomes" id="UP001630127"/>
    </source>
</evidence>
<dbReference type="AlphaFoldDB" id="A0ABD2YXV6"/>
<dbReference type="Gene3D" id="1.20.5.110">
    <property type="match status" value="1"/>
</dbReference>
<keyword evidence="3" id="KW-1185">Reference proteome</keyword>
<keyword evidence="1" id="KW-1133">Transmembrane helix</keyword>
<evidence type="ECO:0008006" key="4">
    <source>
        <dbReference type="Google" id="ProtNLM"/>
    </source>
</evidence>
<evidence type="ECO:0000256" key="1">
    <source>
        <dbReference type="SAM" id="Phobius"/>
    </source>
</evidence>
<keyword evidence="1" id="KW-0812">Transmembrane</keyword>
<organism evidence="2 3">
    <name type="scientific">Cinchona calisaya</name>
    <dbReference type="NCBI Taxonomy" id="153742"/>
    <lineage>
        <taxon>Eukaryota</taxon>
        <taxon>Viridiplantae</taxon>
        <taxon>Streptophyta</taxon>
        <taxon>Embryophyta</taxon>
        <taxon>Tracheophyta</taxon>
        <taxon>Spermatophyta</taxon>
        <taxon>Magnoliopsida</taxon>
        <taxon>eudicotyledons</taxon>
        <taxon>Gunneridae</taxon>
        <taxon>Pentapetalae</taxon>
        <taxon>asterids</taxon>
        <taxon>lamiids</taxon>
        <taxon>Gentianales</taxon>
        <taxon>Rubiaceae</taxon>
        <taxon>Cinchonoideae</taxon>
        <taxon>Cinchoneae</taxon>
        <taxon>Cinchona</taxon>
    </lineage>
</organism>
<dbReference type="SUPFAM" id="SSF58038">
    <property type="entry name" value="SNARE fusion complex"/>
    <property type="match status" value="1"/>
</dbReference>
<dbReference type="EMBL" id="JBJUIK010000011">
    <property type="protein sequence ID" value="KAL3512098.1"/>
    <property type="molecule type" value="Genomic_DNA"/>
</dbReference>
<evidence type="ECO:0000313" key="2">
    <source>
        <dbReference type="EMBL" id="KAL3512098.1"/>
    </source>
</evidence>
<reference evidence="2 3" key="1">
    <citation type="submission" date="2024-11" db="EMBL/GenBank/DDBJ databases">
        <title>A near-complete genome assembly of Cinchona calisaya.</title>
        <authorList>
            <person name="Lian D.C."/>
            <person name="Zhao X.W."/>
            <person name="Wei L."/>
        </authorList>
    </citation>
    <scope>NUCLEOTIDE SEQUENCE [LARGE SCALE GENOMIC DNA]</scope>
    <source>
        <tissue evidence="2">Nenye</tissue>
    </source>
</reference>
<feature type="transmembrane region" description="Helical" evidence="1">
    <location>
        <begin position="110"/>
        <end position="127"/>
    </location>
</feature>
<proteinExistence type="predicted"/>